<comment type="caution">
    <text evidence="5">The sequence shown here is derived from an EMBL/GenBank/DDBJ whole genome shotgun (WGS) entry which is preliminary data.</text>
</comment>
<dbReference type="PANTHER" id="PTHR10609">
    <property type="entry name" value="BIOTINIDASE-RELATED"/>
    <property type="match status" value="1"/>
</dbReference>
<evidence type="ECO:0000259" key="4">
    <source>
        <dbReference type="PROSITE" id="PS50263"/>
    </source>
</evidence>
<organism evidence="5 6">
    <name type="scientific">Molorchus minor</name>
    <dbReference type="NCBI Taxonomy" id="1323400"/>
    <lineage>
        <taxon>Eukaryota</taxon>
        <taxon>Metazoa</taxon>
        <taxon>Ecdysozoa</taxon>
        <taxon>Arthropoda</taxon>
        <taxon>Hexapoda</taxon>
        <taxon>Insecta</taxon>
        <taxon>Pterygota</taxon>
        <taxon>Neoptera</taxon>
        <taxon>Endopterygota</taxon>
        <taxon>Coleoptera</taxon>
        <taxon>Polyphaga</taxon>
        <taxon>Cucujiformia</taxon>
        <taxon>Chrysomeloidea</taxon>
        <taxon>Cerambycidae</taxon>
        <taxon>Lamiinae</taxon>
        <taxon>Monochamini</taxon>
        <taxon>Molorchus</taxon>
    </lineage>
</organism>
<dbReference type="Pfam" id="PF00795">
    <property type="entry name" value="CN_hydrolase"/>
    <property type="match status" value="1"/>
</dbReference>
<dbReference type="PANTHER" id="PTHR10609:SF14">
    <property type="entry name" value="BIOTINIDASE"/>
    <property type="match status" value="1"/>
</dbReference>
<accession>A0ABQ9K3N8</accession>
<evidence type="ECO:0000256" key="3">
    <source>
        <dbReference type="SAM" id="SignalP"/>
    </source>
</evidence>
<keyword evidence="2" id="KW-0378">Hydrolase</keyword>
<feature type="signal peptide" evidence="3">
    <location>
        <begin position="1"/>
        <end position="17"/>
    </location>
</feature>
<dbReference type="PROSITE" id="PS50263">
    <property type="entry name" value="CN_HYDROLASE"/>
    <property type="match status" value="1"/>
</dbReference>
<protein>
    <recommendedName>
        <fullName evidence="4">CN hydrolase domain-containing protein</fullName>
    </recommendedName>
</protein>
<evidence type="ECO:0000313" key="6">
    <source>
        <dbReference type="Proteomes" id="UP001162164"/>
    </source>
</evidence>
<evidence type="ECO:0000313" key="5">
    <source>
        <dbReference type="EMBL" id="KAJ8984125.1"/>
    </source>
</evidence>
<name>A0ABQ9K3N8_9CUCU</name>
<evidence type="ECO:0000256" key="1">
    <source>
        <dbReference type="ARBA" id="ARBA00008225"/>
    </source>
</evidence>
<proteinExistence type="inferred from homology"/>
<feature type="chain" id="PRO_5046813510" description="CN hydrolase domain-containing protein" evidence="3">
    <location>
        <begin position="18"/>
        <end position="527"/>
    </location>
</feature>
<comment type="similarity">
    <text evidence="1">Belongs to the carbon-nitrogen hydrolase superfamily. BTD/VNN family.</text>
</comment>
<dbReference type="Pfam" id="PF19018">
    <property type="entry name" value="Vanin_C"/>
    <property type="match status" value="1"/>
</dbReference>
<dbReference type="Proteomes" id="UP001162164">
    <property type="component" value="Unassembled WGS sequence"/>
</dbReference>
<dbReference type="InterPro" id="IPR036526">
    <property type="entry name" value="C-N_Hydrolase_sf"/>
</dbReference>
<sequence length="527" mass="58329">MKAVILLLAVLSHGAKSQQNTTDENYYTYKAAVVEYNPAIYSSLSLDVRTSDITSAYLSLLKNVTEDIDLILFPESTLAGDSSEVPDPFTEILCNSTDTRYQDYLKEFSCAAIEYNTTVIINMVEKENCTLKNSTGFCPSSGIVYYNANVAFNESGGVSGKYHKWNLFGEYQKSPPAEVELTTITTKNNNTFGIFTCFDIMFDQPALNLTRDLGLTNILFPSMYFSELPFLTALQVQQMWAHENNVNLLGAGANSPEVGSGGTGIFIGNKGPSEYAMIGGSGGTRLIVKSVPKLDIENNPYTEFSPIEEDIDSIASEMDSFYLMIDASLSNATSTLLNTSRSIISQEVCAGDTVKICCEFNVIISINETLSNATEGNQYVYHLVAYDGPRSFSGLRDGGIESCGLIACLNESRSSCGQRFPNYYEIVWPITFENISVSATFINDETRIQYPNSLLASIRPLSPQYTRWDKEETDSIVRRTHSITRSQNRLLTFGIFGRDFSRDSPVWVSNGASSLFHVNVSMLFMIL</sequence>
<gene>
    <name evidence="5" type="ORF">NQ317_017335</name>
</gene>
<keyword evidence="6" id="KW-1185">Reference proteome</keyword>
<dbReference type="InterPro" id="IPR043957">
    <property type="entry name" value="Vanin_C"/>
</dbReference>
<dbReference type="InterPro" id="IPR040154">
    <property type="entry name" value="Biotinidase/VNN"/>
</dbReference>
<dbReference type="InterPro" id="IPR003010">
    <property type="entry name" value="C-N_Hydrolase"/>
</dbReference>
<keyword evidence="3" id="KW-0732">Signal</keyword>
<dbReference type="SUPFAM" id="SSF56317">
    <property type="entry name" value="Carbon-nitrogen hydrolase"/>
    <property type="match status" value="1"/>
</dbReference>
<dbReference type="EMBL" id="JAPWTJ010000046">
    <property type="protein sequence ID" value="KAJ8984125.1"/>
    <property type="molecule type" value="Genomic_DNA"/>
</dbReference>
<evidence type="ECO:0000256" key="2">
    <source>
        <dbReference type="ARBA" id="ARBA00022801"/>
    </source>
</evidence>
<dbReference type="Gene3D" id="3.60.110.10">
    <property type="entry name" value="Carbon-nitrogen hydrolase"/>
    <property type="match status" value="1"/>
</dbReference>
<reference evidence="5" key="1">
    <citation type="journal article" date="2023" name="Insect Mol. Biol.">
        <title>Genome sequencing provides insights into the evolution of gene families encoding plant cell wall-degrading enzymes in longhorned beetles.</title>
        <authorList>
            <person name="Shin N.R."/>
            <person name="Okamura Y."/>
            <person name="Kirsch R."/>
            <person name="Pauchet Y."/>
        </authorList>
    </citation>
    <scope>NUCLEOTIDE SEQUENCE</scope>
    <source>
        <strain evidence="5">MMC_N1</strain>
    </source>
</reference>
<feature type="domain" description="CN hydrolase" evidence="4">
    <location>
        <begin position="29"/>
        <end position="293"/>
    </location>
</feature>